<dbReference type="PROSITE" id="PS51645">
    <property type="entry name" value="PHR_CRY_ALPHA_BETA"/>
    <property type="match status" value="1"/>
</dbReference>
<dbReference type="NCBIfam" id="TIGR01640">
    <property type="entry name" value="F_box_assoc_1"/>
    <property type="match status" value="1"/>
</dbReference>
<dbReference type="InterPro" id="IPR013187">
    <property type="entry name" value="F-box-assoc_dom_typ3"/>
</dbReference>
<accession>A0AA87ZUZ9</accession>
<dbReference type="SUPFAM" id="SSF53474">
    <property type="entry name" value="alpha/beta-Hydrolases"/>
    <property type="match status" value="1"/>
</dbReference>
<comment type="caution">
    <text evidence="3">The sequence shown here is derived from an EMBL/GenBank/DDBJ whole genome shotgun (WGS) entry which is preliminary data.</text>
</comment>
<feature type="compositionally biased region" description="Low complexity" evidence="1">
    <location>
        <begin position="1"/>
        <end position="17"/>
    </location>
</feature>
<name>A0AA87ZUZ9_FICCA</name>
<sequence length="805" mass="91082">MAALFTSSHFPSLSSSPNTLRVSPSPRRFPVVLRAQMAAGESELQREERGIAVLWFKHDLRFDDHPGLVAASKHPDLIPLYVFDHRILHRFSGEMLEMVLLALEDLRSSLRSLGSNLMVRFGTAENVIQSLVKQVNVTHVYAEEEVEYDVRKLMSIVNETLERLSFTKEGPKFVLWKTPFYDVESLMDLPASYEEFSKLRFPVTSPLSPSEFPGVNMELDWGSIPTFDDLMEFMDEKSGKRKKSWTVIKEKSAETVLMKEFFKPGERNQNMSRFNSVQSFQKKRVVDSVFVSRKGSSVGGGTSTVLNALAAYLRYLEGTARDDWQEVHERVRNAEAREGASFTKLFGPALSLGIVSRRRVHYEAIKYEKERNAGFLSPFGYSAVSAAAAVDAVCSMEYTVAGNEGPPVLLVHGFGAFLEHYRDNIYELAEGGNQVWAITLLGFGKSEKPNIVYTELMWAELLRDFIVEVVGKPVHIVGNSIGGYIVAIVACFWPALVKSVVLINSAGNIVPGYSFAPFNKERQTSGAAWLGARLLLFYLRSRLKNIVKNCYPTKTDRVDDELIDEMLRASYDPGVLVVLENIFSFNLSLPLNFLLRDFEEKVIVIQGMKDPISDSKSKLAMLKEHCDGVVIKELDAGHCPQDELPEEVNTIICEWIVTRETREMIEKNTSSFLVTCNDPGDDEKEPIRVDPRFFDLPIFPGEKEFRYSEYYNCNGIICHPGFGEDMMLCNPVLREYLLVKSTGYSFSRLGMGFGYDSRTDDYKIVRISNVPRYRAEVTTVGTNTWREIEMPIDDPSVQRLCGYAY</sequence>
<evidence type="ECO:0000313" key="4">
    <source>
        <dbReference type="Proteomes" id="UP001187192"/>
    </source>
</evidence>
<dbReference type="Gene3D" id="3.40.50.1820">
    <property type="entry name" value="alpha/beta hydrolase"/>
    <property type="match status" value="1"/>
</dbReference>
<dbReference type="SUPFAM" id="SSF52425">
    <property type="entry name" value="Cryptochrome/photolyase, N-terminal domain"/>
    <property type="match status" value="1"/>
</dbReference>
<dbReference type="InterPro" id="IPR000073">
    <property type="entry name" value="AB_hydrolase_1"/>
</dbReference>
<dbReference type="InterPro" id="IPR014729">
    <property type="entry name" value="Rossmann-like_a/b/a_fold"/>
</dbReference>
<evidence type="ECO:0000256" key="1">
    <source>
        <dbReference type="SAM" id="MobiDB-lite"/>
    </source>
</evidence>
<dbReference type="InterPro" id="IPR036155">
    <property type="entry name" value="Crypto/Photolyase_N_sf"/>
</dbReference>
<dbReference type="Gene3D" id="3.40.50.620">
    <property type="entry name" value="HUPs"/>
    <property type="match status" value="1"/>
</dbReference>
<dbReference type="AlphaFoldDB" id="A0AA87ZUZ9"/>
<proteinExistence type="predicted"/>
<feature type="domain" description="Photolyase/cryptochrome alpha/beta" evidence="2">
    <location>
        <begin position="50"/>
        <end position="181"/>
    </location>
</feature>
<dbReference type="PANTHER" id="PTHR47832">
    <property type="entry name" value="DNA PHOTOLYASE"/>
    <property type="match status" value="1"/>
</dbReference>
<protein>
    <recommendedName>
        <fullName evidence="2">Photolyase/cryptochrome alpha/beta domain-containing protein</fullName>
    </recommendedName>
</protein>
<dbReference type="Pfam" id="PF00875">
    <property type="entry name" value="DNA_photolyase"/>
    <property type="match status" value="1"/>
</dbReference>
<dbReference type="InterPro" id="IPR029058">
    <property type="entry name" value="AB_hydrolase_fold"/>
</dbReference>
<reference evidence="3" key="1">
    <citation type="submission" date="2023-07" db="EMBL/GenBank/DDBJ databases">
        <title>draft genome sequence of fig (Ficus carica).</title>
        <authorList>
            <person name="Takahashi T."/>
            <person name="Nishimura K."/>
        </authorList>
    </citation>
    <scope>NUCLEOTIDE SEQUENCE</scope>
</reference>
<feature type="region of interest" description="Disordered" evidence="1">
    <location>
        <begin position="1"/>
        <end position="23"/>
    </location>
</feature>
<dbReference type="InterPro" id="IPR017451">
    <property type="entry name" value="F-box-assoc_interact_dom"/>
</dbReference>
<dbReference type="Proteomes" id="UP001187192">
    <property type="component" value="Unassembled WGS sequence"/>
</dbReference>
<gene>
    <name evidence="3" type="ORF">TIFTF001_010143</name>
</gene>
<dbReference type="EMBL" id="BTGU01000012">
    <property type="protein sequence ID" value="GMN40922.1"/>
    <property type="molecule type" value="Genomic_DNA"/>
</dbReference>
<keyword evidence="4" id="KW-1185">Reference proteome</keyword>
<dbReference type="Pfam" id="PF00561">
    <property type="entry name" value="Abhydrolase_1"/>
    <property type="match status" value="1"/>
</dbReference>
<organism evidence="3 4">
    <name type="scientific">Ficus carica</name>
    <name type="common">Common fig</name>
    <dbReference type="NCBI Taxonomy" id="3494"/>
    <lineage>
        <taxon>Eukaryota</taxon>
        <taxon>Viridiplantae</taxon>
        <taxon>Streptophyta</taxon>
        <taxon>Embryophyta</taxon>
        <taxon>Tracheophyta</taxon>
        <taxon>Spermatophyta</taxon>
        <taxon>Magnoliopsida</taxon>
        <taxon>eudicotyledons</taxon>
        <taxon>Gunneridae</taxon>
        <taxon>Pentapetalae</taxon>
        <taxon>rosids</taxon>
        <taxon>fabids</taxon>
        <taxon>Rosales</taxon>
        <taxon>Moraceae</taxon>
        <taxon>Ficeae</taxon>
        <taxon>Ficus</taxon>
    </lineage>
</organism>
<dbReference type="InterPro" id="IPR006050">
    <property type="entry name" value="DNA_photolyase_N"/>
</dbReference>
<evidence type="ECO:0000259" key="2">
    <source>
        <dbReference type="PROSITE" id="PS51645"/>
    </source>
</evidence>
<dbReference type="PANTHER" id="PTHR47832:SF1">
    <property type="entry name" value="DNA PHOTOLYASE"/>
    <property type="match status" value="1"/>
</dbReference>
<evidence type="ECO:0000313" key="3">
    <source>
        <dbReference type="EMBL" id="GMN40922.1"/>
    </source>
</evidence>
<dbReference type="Pfam" id="PF08268">
    <property type="entry name" value="FBA_3"/>
    <property type="match status" value="1"/>
</dbReference>